<dbReference type="Proteomes" id="UP000272412">
    <property type="component" value="Unassembled WGS sequence"/>
</dbReference>
<sequence>MSASNKSRLDGFFSEVCSSGGGAVVVGVCAGANLERNQPLIVTGKVGTRAGAFAGANVGYQWTVNLPESKDDHK</sequence>
<evidence type="ECO:0000313" key="1">
    <source>
        <dbReference type="EMBL" id="RPD86960.1"/>
    </source>
</evidence>
<protein>
    <submittedName>
        <fullName evidence="1">Uncharacterized protein</fullName>
    </submittedName>
</protein>
<dbReference type="EMBL" id="RPFL01000017">
    <property type="protein sequence ID" value="RPD86960.1"/>
    <property type="molecule type" value="Genomic_DNA"/>
</dbReference>
<evidence type="ECO:0000313" key="2">
    <source>
        <dbReference type="Proteomes" id="UP000272412"/>
    </source>
</evidence>
<reference evidence="1 2" key="1">
    <citation type="submission" date="2018-11" db="EMBL/GenBank/DDBJ databases">
        <title>Neisseria weixii sp. nov. isolated from the rectal contents of plateau pika (Ochotona cruzoniae).</title>
        <authorList>
            <person name="Zhang G."/>
        </authorList>
    </citation>
    <scope>NUCLEOTIDE SEQUENCE [LARGE SCALE GENOMIC DNA]</scope>
    <source>
        <strain evidence="1 2">10009</strain>
    </source>
</reference>
<accession>A0A3N4N4G2</accession>
<name>A0A3N4N4G2_9NEIS</name>
<comment type="caution">
    <text evidence="1">The sequence shown here is derived from an EMBL/GenBank/DDBJ whole genome shotgun (WGS) entry which is preliminary data.</text>
</comment>
<dbReference type="AlphaFoldDB" id="A0A3N4N4G2"/>
<gene>
    <name evidence="1" type="ORF">EGK74_07085</name>
</gene>
<keyword evidence="2" id="KW-1185">Reference proteome</keyword>
<organism evidence="1 2">
    <name type="scientific">Neisseria weixii</name>
    <dbReference type="NCBI Taxonomy" id="1853276"/>
    <lineage>
        <taxon>Bacteria</taxon>
        <taxon>Pseudomonadati</taxon>
        <taxon>Pseudomonadota</taxon>
        <taxon>Betaproteobacteria</taxon>
        <taxon>Neisseriales</taxon>
        <taxon>Neisseriaceae</taxon>
        <taxon>Neisseria</taxon>
    </lineage>
</organism>
<proteinExistence type="predicted"/>